<feature type="compositionally biased region" description="Polar residues" evidence="10">
    <location>
        <begin position="665"/>
        <end position="674"/>
    </location>
</feature>
<feature type="compositionally biased region" description="Low complexity" evidence="10">
    <location>
        <begin position="418"/>
        <end position="431"/>
    </location>
</feature>
<dbReference type="Proteomes" id="UP001283341">
    <property type="component" value="Unassembled WGS sequence"/>
</dbReference>
<dbReference type="FunFam" id="1.10.472.10:FF:000002">
    <property type="entry name" value="Transcription factor IIIB 90 kDa subunit"/>
    <property type="match status" value="1"/>
</dbReference>
<keyword evidence="8" id="KW-0804">Transcription</keyword>
<dbReference type="AlphaFoldDB" id="A0AAE0I5F4"/>
<dbReference type="InterPro" id="IPR000812">
    <property type="entry name" value="TFIIB"/>
</dbReference>
<evidence type="ECO:0000256" key="7">
    <source>
        <dbReference type="ARBA" id="ARBA00023159"/>
    </source>
</evidence>
<dbReference type="GO" id="GO:0000126">
    <property type="term" value="C:transcription factor TFIIIB complex"/>
    <property type="evidence" value="ECO:0007669"/>
    <property type="project" value="TreeGrafter"/>
</dbReference>
<evidence type="ECO:0000256" key="4">
    <source>
        <dbReference type="ARBA" id="ARBA00022771"/>
    </source>
</evidence>
<comment type="similarity">
    <text evidence="2">Belongs to the TFIIB family.</text>
</comment>
<evidence type="ECO:0000256" key="5">
    <source>
        <dbReference type="ARBA" id="ARBA00022833"/>
    </source>
</evidence>
<dbReference type="GO" id="GO:0005634">
    <property type="term" value="C:nucleus"/>
    <property type="evidence" value="ECO:0007669"/>
    <property type="project" value="UniProtKB-SubCell"/>
</dbReference>
<keyword evidence="5" id="KW-0862">Zinc</keyword>
<dbReference type="GO" id="GO:0097550">
    <property type="term" value="C:transcription preinitiation complex"/>
    <property type="evidence" value="ECO:0007669"/>
    <property type="project" value="TreeGrafter"/>
</dbReference>
<dbReference type="PANTHER" id="PTHR11618">
    <property type="entry name" value="TRANSCRIPTION INITIATION FACTOR IIB-RELATED"/>
    <property type="match status" value="1"/>
</dbReference>
<dbReference type="Pfam" id="PF07741">
    <property type="entry name" value="BRF1"/>
    <property type="match status" value="1"/>
</dbReference>
<evidence type="ECO:0000256" key="10">
    <source>
        <dbReference type="SAM" id="MobiDB-lite"/>
    </source>
</evidence>
<reference evidence="12" key="2">
    <citation type="submission" date="2023-06" db="EMBL/GenBank/DDBJ databases">
        <authorList>
            <consortium name="Lawrence Berkeley National Laboratory"/>
            <person name="Haridas S."/>
            <person name="Hensen N."/>
            <person name="Bonometti L."/>
            <person name="Westerberg I."/>
            <person name="Brannstrom I.O."/>
            <person name="Guillou S."/>
            <person name="Cros-Aarteil S."/>
            <person name="Calhoun S."/>
            <person name="Kuo A."/>
            <person name="Mondo S."/>
            <person name="Pangilinan J."/>
            <person name="Riley R."/>
            <person name="Labutti K."/>
            <person name="Andreopoulos B."/>
            <person name="Lipzen A."/>
            <person name="Chen C."/>
            <person name="Yanf M."/>
            <person name="Daum C."/>
            <person name="Ng V."/>
            <person name="Clum A."/>
            <person name="Steindorff A."/>
            <person name="Ohm R."/>
            <person name="Martin F."/>
            <person name="Silar P."/>
            <person name="Natvig D."/>
            <person name="Lalanne C."/>
            <person name="Gautier V."/>
            <person name="Ament-Velasquez S.L."/>
            <person name="Kruys A."/>
            <person name="Hutchinson M.I."/>
            <person name="Powell A.J."/>
            <person name="Barry K."/>
            <person name="Miller A.N."/>
            <person name="Grigoriev I.V."/>
            <person name="Debuchy R."/>
            <person name="Gladieux P."/>
            <person name="Thoren M.H."/>
            <person name="Johannesson H."/>
        </authorList>
    </citation>
    <scope>NUCLEOTIDE SEQUENCE</scope>
    <source>
        <strain evidence="12">CBS 118394</strain>
    </source>
</reference>
<feature type="compositionally biased region" description="Acidic residues" evidence="10">
    <location>
        <begin position="832"/>
        <end position="865"/>
    </location>
</feature>
<feature type="region of interest" description="Disordered" evidence="10">
    <location>
        <begin position="665"/>
        <end position="701"/>
    </location>
</feature>
<keyword evidence="4" id="KW-0863">Zinc-finger</keyword>
<feature type="compositionally biased region" description="Acidic residues" evidence="10">
    <location>
        <begin position="804"/>
        <end position="815"/>
    </location>
</feature>
<evidence type="ECO:0000256" key="8">
    <source>
        <dbReference type="ARBA" id="ARBA00023163"/>
    </source>
</evidence>
<comment type="caution">
    <text evidence="12">The sequence shown here is derived from an EMBL/GenBank/DDBJ whole genome shotgun (WGS) entry which is preliminary data.</text>
</comment>
<feature type="compositionally biased region" description="Low complexity" evidence="10">
    <location>
        <begin position="727"/>
        <end position="745"/>
    </location>
</feature>
<feature type="compositionally biased region" description="Basic and acidic residues" evidence="10">
    <location>
        <begin position="399"/>
        <end position="409"/>
    </location>
</feature>
<dbReference type="GO" id="GO:0001006">
    <property type="term" value="F:RNA polymerase III type 3 promoter sequence-specific DNA binding"/>
    <property type="evidence" value="ECO:0007669"/>
    <property type="project" value="TreeGrafter"/>
</dbReference>
<evidence type="ECO:0000256" key="3">
    <source>
        <dbReference type="ARBA" id="ARBA00022723"/>
    </source>
</evidence>
<evidence type="ECO:0000313" key="13">
    <source>
        <dbReference type="Proteomes" id="UP001283341"/>
    </source>
</evidence>
<keyword evidence="7" id="KW-0010">Activator</keyword>
<dbReference type="InterPro" id="IPR013150">
    <property type="entry name" value="TFIIB_cyclin"/>
</dbReference>
<feature type="domain" description="Cyclin-like" evidence="11">
    <location>
        <begin position="251"/>
        <end position="335"/>
    </location>
</feature>
<dbReference type="Gene3D" id="1.20.5.650">
    <property type="entry name" value="Single helix bin"/>
    <property type="match status" value="1"/>
</dbReference>
<comment type="subcellular location">
    <subcellularLocation>
        <location evidence="1">Nucleus</location>
    </subcellularLocation>
</comment>
<keyword evidence="3" id="KW-0479">Metal-binding</keyword>
<feature type="compositionally biased region" description="Low complexity" evidence="10">
    <location>
        <begin position="783"/>
        <end position="797"/>
    </location>
</feature>
<organism evidence="12 13">
    <name type="scientific">Apodospora peruviana</name>
    <dbReference type="NCBI Taxonomy" id="516989"/>
    <lineage>
        <taxon>Eukaryota</taxon>
        <taxon>Fungi</taxon>
        <taxon>Dikarya</taxon>
        <taxon>Ascomycota</taxon>
        <taxon>Pezizomycotina</taxon>
        <taxon>Sordariomycetes</taxon>
        <taxon>Sordariomycetidae</taxon>
        <taxon>Sordariales</taxon>
        <taxon>Lasiosphaeriaceae</taxon>
        <taxon>Apodospora</taxon>
    </lineage>
</organism>
<feature type="region of interest" description="Disordered" evidence="10">
    <location>
        <begin position="491"/>
        <end position="529"/>
    </location>
</feature>
<dbReference type="CDD" id="cd20554">
    <property type="entry name" value="CYCLIN_TFIIIB90_rpt2"/>
    <property type="match status" value="1"/>
</dbReference>
<accession>A0AAE0I5F4</accession>
<sequence length="865" mass="93222">MSAAARILIAVGGKGGSGKPKPKRPNAVRRIMDREQSRERRVRESSVAAASVAATTTKGPAKKSSRLQCANKTCSDPNVVDGTCQTCGRVADDSNIVSEITFGETSNGAAVVQGSYLAADQGGVRSVGGLAFRRVAGGGASEARERSLREAKQLLNQFAQQLRISQNVADSAYRFYRMASNNNFVQGRRKNNVAAICLYAACRKSDNNRVMLIDLADLVKTDVFLLGRGYKEFLNQFPDTREGTKPIILEDLIFRFASKLEFYHDTNKVAESAVRIAARMRHDNITHGRRPAGICGAAIIMAARAHNYRRTVREVVYIAKVTMTTLQERMEEFANVPSAQLTISEFQNNEFLGPAHDPPFVYKSTKEWQEKHNRTRKRKSQARSPDGDSQQASQGAQDQHADKRTRIESSEGQQSQSANPTVVPAASATAPTPVPTPTRVIEPSDDTVLAATADMDTQLEVLASEYGDSESEDDDIDPSSEMAMAAAQGIEVPGLGKKTKPAGVKNGAKGKEGAKKTRRNKKDVVMPINEEWEMDEANLEQEMEGHLNDPALLGASEVVTKAIEERRVQETEAASGAEGTPATGTTGEESAAAPANAEPEPEEPSGPFCTPRSKVSDDPIIHEDEFKDDPEVEYCKLGDAEVKIKEQIWANHNKDYMRKVQQKIFNSKMSQNGPAKQKRTRTKKPRIGEGQASPAGSAEEAAVNMMRARAISTKLDYSRLGQVFDLSNTGPGSTYGGTSSVGSRSALASTATSDAGSENGGDDGDNSPPDNRLRSPSPPVSETATTAPSTIPASVATQAALAGEVEEQEASDDEFGNASGVYGGDGGNRDGYEDETFVEEDVDPFADDDNNNEDDGYGGDEMDED</sequence>
<feature type="domain" description="Cyclin-like" evidence="11">
    <location>
        <begin position="153"/>
        <end position="235"/>
    </location>
</feature>
<protein>
    <submittedName>
        <fullName evidence="12">Transcription factor iiib-like protein</fullName>
    </submittedName>
</protein>
<feature type="compositionally biased region" description="Basic and acidic residues" evidence="10">
    <location>
        <begin position="614"/>
        <end position="625"/>
    </location>
</feature>
<feature type="region of interest" description="Disordered" evidence="10">
    <location>
        <begin position="563"/>
        <end position="632"/>
    </location>
</feature>
<reference evidence="12" key="1">
    <citation type="journal article" date="2023" name="Mol. Phylogenet. Evol.">
        <title>Genome-scale phylogeny and comparative genomics of the fungal order Sordariales.</title>
        <authorList>
            <person name="Hensen N."/>
            <person name="Bonometti L."/>
            <person name="Westerberg I."/>
            <person name="Brannstrom I.O."/>
            <person name="Guillou S."/>
            <person name="Cros-Aarteil S."/>
            <person name="Calhoun S."/>
            <person name="Haridas S."/>
            <person name="Kuo A."/>
            <person name="Mondo S."/>
            <person name="Pangilinan J."/>
            <person name="Riley R."/>
            <person name="LaButti K."/>
            <person name="Andreopoulos B."/>
            <person name="Lipzen A."/>
            <person name="Chen C."/>
            <person name="Yan M."/>
            <person name="Daum C."/>
            <person name="Ng V."/>
            <person name="Clum A."/>
            <person name="Steindorff A."/>
            <person name="Ohm R.A."/>
            <person name="Martin F."/>
            <person name="Silar P."/>
            <person name="Natvig D.O."/>
            <person name="Lalanne C."/>
            <person name="Gautier V."/>
            <person name="Ament-Velasquez S.L."/>
            <person name="Kruys A."/>
            <person name="Hutchinson M.I."/>
            <person name="Powell A.J."/>
            <person name="Barry K."/>
            <person name="Miller A.N."/>
            <person name="Grigoriev I.V."/>
            <person name="Debuchy R."/>
            <person name="Gladieux P."/>
            <person name="Hiltunen Thoren M."/>
            <person name="Johannesson H."/>
        </authorList>
    </citation>
    <scope>NUCLEOTIDE SEQUENCE</scope>
    <source>
        <strain evidence="12">CBS 118394</strain>
    </source>
</reference>
<dbReference type="Pfam" id="PF00382">
    <property type="entry name" value="TFIIB"/>
    <property type="match status" value="2"/>
</dbReference>
<dbReference type="Gene3D" id="1.10.472.10">
    <property type="entry name" value="Cyclin-like"/>
    <property type="match status" value="2"/>
</dbReference>
<dbReference type="SUPFAM" id="SSF47954">
    <property type="entry name" value="Cyclin-like"/>
    <property type="match status" value="2"/>
</dbReference>
<evidence type="ECO:0000256" key="9">
    <source>
        <dbReference type="ARBA" id="ARBA00023242"/>
    </source>
</evidence>
<dbReference type="EMBL" id="JAUEDM010000004">
    <property type="protein sequence ID" value="KAK3318806.1"/>
    <property type="molecule type" value="Genomic_DNA"/>
</dbReference>
<keyword evidence="6" id="KW-0805">Transcription regulation</keyword>
<feature type="region of interest" description="Disordered" evidence="10">
    <location>
        <begin position="368"/>
        <end position="443"/>
    </location>
</feature>
<dbReference type="InterPro" id="IPR013763">
    <property type="entry name" value="Cyclin-like_dom"/>
</dbReference>
<name>A0AAE0I5F4_9PEZI</name>
<feature type="compositionally biased region" description="Basic residues" evidence="10">
    <location>
        <begin position="676"/>
        <end position="685"/>
    </location>
</feature>
<feature type="region of interest" description="Disordered" evidence="10">
    <location>
        <begin position="723"/>
        <end position="865"/>
    </location>
</feature>
<feature type="compositionally biased region" description="Low complexity" evidence="10">
    <location>
        <begin position="387"/>
        <end position="398"/>
    </location>
</feature>
<evidence type="ECO:0000256" key="6">
    <source>
        <dbReference type="ARBA" id="ARBA00023015"/>
    </source>
</evidence>
<feature type="compositionally biased region" description="Basic and acidic residues" evidence="10">
    <location>
        <begin position="30"/>
        <end position="44"/>
    </location>
</feature>
<gene>
    <name evidence="12" type="ORF">B0H66DRAFT_476365</name>
</gene>
<evidence type="ECO:0000259" key="11">
    <source>
        <dbReference type="SMART" id="SM00385"/>
    </source>
</evidence>
<dbReference type="GO" id="GO:0008270">
    <property type="term" value="F:zinc ion binding"/>
    <property type="evidence" value="ECO:0007669"/>
    <property type="project" value="UniProtKB-KW"/>
</dbReference>
<feature type="compositionally biased region" description="Low complexity" evidence="10">
    <location>
        <begin position="571"/>
        <end position="598"/>
    </location>
</feature>
<keyword evidence="13" id="KW-1185">Reference proteome</keyword>
<feature type="compositionally biased region" description="Low complexity" evidence="10">
    <location>
        <begin position="45"/>
        <end position="54"/>
    </location>
</feature>
<dbReference type="InterPro" id="IPR036915">
    <property type="entry name" value="Cyclin-like_sf"/>
</dbReference>
<dbReference type="GO" id="GO:0000995">
    <property type="term" value="F:RNA polymerase III general transcription initiation factor activity"/>
    <property type="evidence" value="ECO:0007669"/>
    <property type="project" value="TreeGrafter"/>
</dbReference>
<dbReference type="GO" id="GO:0070897">
    <property type="term" value="P:transcription preinitiation complex assembly"/>
    <property type="evidence" value="ECO:0007669"/>
    <property type="project" value="InterPro"/>
</dbReference>
<proteinExistence type="inferred from homology"/>
<feature type="region of interest" description="Disordered" evidence="10">
    <location>
        <begin position="9"/>
        <end position="61"/>
    </location>
</feature>
<dbReference type="PANTHER" id="PTHR11618:SF4">
    <property type="entry name" value="TRANSCRIPTION FACTOR IIIB 90 KDA SUBUNIT"/>
    <property type="match status" value="1"/>
</dbReference>
<keyword evidence="9" id="KW-0539">Nucleus</keyword>
<dbReference type="SMART" id="SM00385">
    <property type="entry name" value="CYCLIN"/>
    <property type="match status" value="2"/>
</dbReference>
<evidence type="ECO:0000256" key="2">
    <source>
        <dbReference type="ARBA" id="ARBA00010857"/>
    </source>
</evidence>
<evidence type="ECO:0000256" key="1">
    <source>
        <dbReference type="ARBA" id="ARBA00004123"/>
    </source>
</evidence>
<dbReference type="GO" id="GO:0017025">
    <property type="term" value="F:TBP-class protein binding"/>
    <property type="evidence" value="ECO:0007669"/>
    <property type="project" value="InterPro"/>
</dbReference>
<dbReference type="InterPro" id="IPR011665">
    <property type="entry name" value="BRF1_TBP-bd_dom"/>
</dbReference>
<evidence type="ECO:0000313" key="12">
    <source>
        <dbReference type="EMBL" id="KAK3318806.1"/>
    </source>
</evidence>